<sequence>MTHDSARIQGAAARPTGETKDRKRRGRVSGRVRALLAGGLVLGVGATVTLAAWNDSEFATATFQAGTFNLQGSTDGTAFSDHASGPGAPLGFSVNASALSPGDVVYAPYAVRLGANTTSPATVTVTAPSTSGTVSGLSYSLIQPGAFGCNATTTGTVLVPAATPVGSVPGTVTFELAPGTPTTSSGAAVNLCFVVTAGAGLTQSQSGSATWQLQAASH</sequence>
<comment type="caution">
    <text evidence="3">The sequence shown here is derived from an EMBL/GenBank/DDBJ whole genome shotgun (WGS) entry which is preliminary data.</text>
</comment>
<protein>
    <submittedName>
        <fullName evidence="3">Ribosomally synthesized peptide with SipW-like signal peptide</fullName>
    </submittedName>
</protein>
<evidence type="ECO:0000256" key="1">
    <source>
        <dbReference type="SAM" id="MobiDB-lite"/>
    </source>
</evidence>
<proteinExistence type="predicted"/>
<evidence type="ECO:0000256" key="2">
    <source>
        <dbReference type="SAM" id="Phobius"/>
    </source>
</evidence>
<dbReference type="AlphaFoldDB" id="A0AAW8DGQ1"/>
<name>A0AAW8DGQ1_9MICC</name>
<keyword evidence="5" id="KW-1185">Reference proteome</keyword>
<evidence type="ECO:0000313" key="5">
    <source>
        <dbReference type="Proteomes" id="UP001230951"/>
    </source>
</evidence>
<dbReference type="RefSeq" id="WP_306960471.1">
    <property type="nucleotide sequence ID" value="NZ_JAUSRG010000003.1"/>
</dbReference>
<evidence type="ECO:0000313" key="6">
    <source>
        <dbReference type="Proteomes" id="UP001242995"/>
    </source>
</evidence>
<gene>
    <name evidence="3" type="ORF">J2S90_001606</name>
    <name evidence="4" type="ORF">J2S93_002347</name>
</gene>
<organism evidence="3 6">
    <name type="scientific">Arthrobacter bambusae</name>
    <dbReference type="NCBI Taxonomy" id="1338426"/>
    <lineage>
        <taxon>Bacteria</taxon>
        <taxon>Bacillati</taxon>
        <taxon>Actinomycetota</taxon>
        <taxon>Actinomycetes</taxon>
        <taxon>Micrococcales</taxon>
        <taxon>Micrococcaceae</taxon>
        <taxon>Arthrobacter</taxon>
    </lineage>
</organism>
<keyword evidence="2" id="KW-0812">Transmembrane</keyword>
<keyword evidence="2" id="KW-1133">Transmembrane helix</keyword>
<evidence type="ECO:0000313" key="3">
    <source>
        <dbReference type="EMBL" id="MDP9904651.1"/>
    </source>
</evidence>
<dbReference type="InterPro" id="IPR023833">
    <property type="entry name" value="Signal_pept_SipW-depend-type"/>
</dbReference>
<dbReference type="NCBIfam" id="TIGR04088">
    <property type="entry name" value="cognate_SipW"/>
    <property type="match status" value="1"/>
</dbReference>
<dbReference type="Proteomes" id="UP001242995">
    <property type="component" value="Unassembled WGS sequence"/>
</dbReference>
<keyword evidence="2" id="KW-0472">Membrane</keyword>
<evidence type="ECO:0000313" key="4">
    <source>
        <dbReference type="EMBL" id="MDQ0180920.1"/>
    </source>
</evidence>
<accession>A0AAW8DGQ1</accession>
<dbReference type="EMBL" id="JAUSRG010000003">
    <property type="protein sequence ID" value="MDP9904651.1"/>
    <property type="molecule type" value="Genomic_DNA"/>
</dbReference>
<dbReference type="EMBL" id="JAUSTF010000004">
    <property type="protein sequence ID" value="MDQ0180920.1"/>
    <property type="molecule type" value="Genomic_DNA"/>
</dbReference>
<feature type="region of interest" description="Disordered" evidence="1">
    <location>
        <begin position="1"/>
        <end position="27"/>
    </location>
</feature>
<reference evidence="3 5" key="1">
    <citation type="submission" date="2023-07" db="EMBL/GenBank/DDBJ databases">
        <title>Sorghum-associated microbial communities from plants grown in Nebraska, USA.</title>
        <authorList>
            <person name="Schachtman D."/>
        </authorList>
    </citation>
    <scope>NUCLEOTIDE SEQUENCE</scope>
    <source>
        <strain evidence="3">DS1006</strain>
        <strain evidence="4 5">DS1016</strain>
    </source>
</reference>
<feature type="transmembrane region" description="Helical" evidence="2">
    <location>
        <begin position="32"/>
        <end position="53"/>
    </location>
</feature>
<dbReference type="Proteomes" id="UP001230951">
    <property type="component" value="Unassembled WGS sequence"/>
</dbReference>